<accession>A0A6A5RK23</accession>
<name>A0A6A5RK23_9PLEO</name>
<feature type="compositionally biased region" description="Basic and acidic residues" evidence="1">
    <location>
        <begin position="21"/>
        <end position="34"/>
    </location>
</feature>
<keyword evidence="3" id="KW-1185">Reference proteome</keyword>
<reference evidence="2" key="1">
    <citation type="journal article" date="2020" name="Stud. Mycol.">
        <title>101 Dothideomycetes genomes: a test case for predicting lifestyles and emergence of pathogens.</title>
        <authorList>
            <person name="Haridas S."/>
            <person name="Albert R."/>
            <person name="Binder M."/>
            <person name="Bloem J."/>
            <person name="Labutti K."/>
            <person name="Salamov A."/>
            <person name="Andreopoulos B."/>
            <person name="Baker S."/>
            <person name="Barry K."/>
            <person name="Bills G."/>
            <person name="Bluhm B."/>
            <person name="Cannon C."/>
            <person name="Castanera R."/>
            <person name="Culley D."/>
            <person name="Daum C."/>
            <person name="Ezra D."/>
            <person name="Gonzalez J."/>
            <person name="Henrissat B."/>
            <person name="Kuo A."/>
            <person name="Liang C."/>
            <person name="Lipzen A."/>
            <person name="Lutzoni F."/>
            <person name="Magnuson J."/>
            <person name="Mondo S."/>
            <person name="Nolan M."/>
            <person name="Ohm R."/>
            <person name="Pangilinan J."/>
            <person name="Park H.-J."/>
            <person name="Ramirez L."/>
            <person name="Alfaro M."/>
            <person name="Sun H."/>
            <person name="Tritt A."/>
            <person name="Yoshinaga Y."/>
            <person name="Zwiers L.-H."/>
            <person name="Turgeon B."/>
            <person name="Goodwin S."/>
            <person name="Spatafora J."/>
            <person name="Crous P."/>
            <person name="Grigoriev I."/>
        </authorList>
    </citation>
    <scope>NUCLEOTIDE SEQUENCE</scope>
    <source>
        <strain evidence="2">CBS 183.55</strain>
    </source>
</reference>
<sequence>MHLLAQHLLLSASNEVYDSLKNRQEGSLRTDSQRARPGPVRHRCTRNGETQFGFCQESGGRYHGNETKNHTAAGLKKAAAESRGLLSIEIRC</sequence>
<proteinExistence type="predicted"/>
<dbReference type="GeneID" id="54345495"/>
<protein>
    <submittedName>
        <fullName evidence="2">Uncharacterized protein</fullName>
    </submittedName>
</protein>
<evidence type="ECO:0000313" key="2">
    <source>
        <dbReference type="EMBL" id="KAF1927314.1"/>
    </source>
</evidence>
<dbReference type="RefSeq" id="XP_033447566.1">
    <property type="nucleotide sequence ID" value="XM_033587848.1"/>
</dbReference>
<dbReference type="Proteomes" id="UP000800082">
    <property type="component" value="Unassembled WGS sequence"/>
</dbReference>
<organism evidence="2 3">
    <name type="scientific">Didymella exigua CBS 183.55</name>
    <dbReference type="NCBI Taxonomy" id="1150837"/>
    <lineage>
        <taxon>Eukaryota</taxon>
        <taxon>Fungi</taxon>
        <taxon>Dikarya</taxon>
        <taxon>Ascomycota</taxon>
        <taxon>Pezizomycotina</taxon>
        <taxon>Dothideomycetes</taxon>
        <taxon>Pleosporomycetidae</taxon>
        <taxon>Pleosporales</taxon>
        <taxon>Pleosporineae</taxon>
        <taxon>Didymellaceae</taxon>
        <taxon>Didymella</taxon>
    </lineage>
</organism>
<feature type="region of interest" description="Disordered" evidence="1">
    <location>
        <begin position="21"/>
        <end position="43"/>
    </location>
</feature>
<evidence type="ECO:0000256" key="1">
    <source>
        <dbReference type="SAM" id="MobiDB-lite"/>
    </source>
</evidence>
<dbReference type="AlphaFoldDB" id="A0A6A5RK23"/>
<evidence type="ECO:0000313" key="3">
    <source>
        <dbReference type="Proteomes" id="UP000800082"/>
    </source>
</evidence>
<dbReference type="EMBL" id="ML978972">
    <property type="protein sequence ID" value="KAF1927314.1"/>
    <property type="molecule type" value="Genomic_DNA"/>
</dbReference>
<gene>
    <name evidence="2" type="ORF">M421DRAFT_176820</name>
</gene>